<gene>
    <name evidence="6" type="ORF">K469DRAFT_666450</name>
</gene>
<dbReference type="SUPFAM" id="SSF53474">
    <property type="entry name" value="alpha/beta-Hydrolases"/>
    <property type="match status" value="1"/>
</dbReference>
<dbReference type="Gene3D" id="3.40.50.1820">
    <property type="entry name" value="alpha/beta hydrolase"/>
    <property type="match status" value="1"/>
</dbReference>
<reference evidence="6" key="1">
    <citation type="journal article" date="2020" name="Stud. Mycol.">
        <title>101 Dothideomycetes genomes: a test case for predicting lifestyles and emergence of pathogens.</title>
        <authorList>
            <person name="Haridas S."/>
            <person name="Albert R."/>
            <person name="Binder M."/>
            <person name="Bloem J."/>
            <person name="Labutti K."/>
            <person name="Salamov A."/>
            <person name="Andreopoulos B."/>
            <person name="Baker S."/>
            <person name="Barry K."/>
            <person name="Bills G."/>
            <person name="Bluhm B."/>
            <person name="Cannon C."/>
            <person name="Castanera R."/>
            <person name="Culley D."/>
            <person name="Daum C."/>
            <person name="Ezra D."/>
            <person name="Gonzalez J."/>
            <person name="Henrissat B."/>
            <person name="Kuo A."/>
            <person name="Liang C."/>
            <person name="Lipzen A."/>
            <person name="Lutzoni F."/>
            <person name="Magnuson J."/>
            <person name="Mondo S."/>
            <person name="Nolan M."/>
            <person name="Ohm R."/>
            <person name="Pangilinan J."/>
            <person name="Park H.-J."/>
            <person name="Ramirez L."/>
            <person name="Alfaro M."/>
            <person name="Sun H."/>
            <person name="Tritt A."/>
            <person name="Yoshinaga Y."/>
            <person name="Zwiers L.-H."/>
            <person name="Turgeon B."/>
            <person name="Goodwin S."/>
            <person name="Spatafora J."/>
            <person name="Crous P."/>
            <person name="Grigoriev I."/>
        </authorList>
    </citation>
    <scope>NUCLEOTIDE SEQUENCE</scope>
    <source>
        <strain evidence="6">CBS 207.26</strain>
    </source>
</reference>
<evidence type="ECO:0000259" key="5">
    <source>
        <dbReference type="Pfam" id="PF08386"/>
    </source>
</evidence>
<evidence type="ECO:0000259" key="4">
    <source>
        <dbReference type="Pfam" id="PF00561"/>
    </source>
</evidence>
<evidence type="ECO:0000256" key="2">
    <source>
        <dbReference type="ARBA" id="ARBA00022801"/>
    </source>
</evidence>
<protein>
    <recommendedName>
        <fullName evidence="8">Alpha/beta-hydrolase</fullName>
    </recommendedName>
</protein>
<keyword evidence="7" id="KW-1185">Reference proteome</keyword>
<feature type="domain" description="Peptidase S33 tripeptidyl aminopeptidase-like C-terminal" evidence="5">
    <location>
        <begin position="426"/>
        <end position="530"/>
    </location>
</feature>
<dbReference type="GO" id="GO:0016787">
    <property type="term" value="F:hydrolase activity"/>
    <property type="evidence" value="ECO:0007669"/>
    <property type="project" value="UniProtKB-KW"/>
</dbReference>
<feature type="chain" id="PRO_5025461170" description="Alpha/beta-hydrolase" evidence="3">
    <location>
        <begin position="35"/>
        <end position="550"/>
    </location>
</feature>
<evidence type="ECO:0000256" key="3">
    <source>
        <dbReference type="SAM" id="SignalP"/>
    </source>
</evidence>
<dbReference type="PANTHER" id="PTHR43248">
    <property type="entry name" value="2-SUCCINYL-6-HYDROXY-2,4-CYCLOHEXADIENE-1-CARBOXYLATE SYNTHASE"/>
    <property type="match status" value="1"/>
</dbReference>
<evidence type="ECO:0008006" key="8">
    <source>
        <dbReference type="Google" id="ProtNLM"/>
    </source>
</evidence>
<dbReference type="AlphaFoldDB" id="A0A6A6E0Y3"/>
<feature type="signal peptide" evidence="3">
    <location>
        <begin position="1"/>
        <end position="34"/>
    </location>
</feature>
<evidence type="ECO:0000256" key="1">
    <source>
        <dbReference type="ARBA" id="ARBA00010088"/>
    </source>
</evidence>
<organism evidence="6 7">
    <name type="scientific">Zopfia rhizophila CBS 207.26</name>
    <dbReference type="NCBI Taxonomy" id="1314779"/>
    <lineage>
        <taxon>Eukaryota</taxon>
        <taxon>Fungi</taxon>
        <taxon>Dikarya</taxon>
        <taxon>Ascomycota</taxon>
        <taxon>Pezizomycotina</taxon>
        <taxon>Dothideomycetes</taxon>
        <taxon>Dothideomycetes incertae sedis</taxon>
        <taxon>Zopfiaceae</taxon>
        <taxon>Zopfia</taxon>
    </lineage>
</organism>
<dbReference type="InterPro" id="IPR051601">
    <property type="entry name" value="Serine_prot/Carboxylest_S33"/>
</dbReference>
<sequence length="550" mass="59968">MKHHFSAPSKSCVTLSSILALGALPISSASPVTARNDNTSMIYDFEKLTPSTELRWAPCFDNFTCARLEVPLDYSDPSAGRTNIAYIKKSAQNESQSTENIILNPGGPGGSGVQLIMAAGDILTELLGPQFNLIGFDPRGVNNSGPSLDCFPGQQEAKARFGSTFQRPVDSKNLDSVVDQFEMAGAYGRWCSNVHKNSSARYANTPAVAADMLNFAEKQNVAYGRPAEEAKVWYFGISYGTLLGATFASLFPDRIGRMILDAVVDGEEYYHGVWVGNLLETDNAVRSFFKYCHEAGPDLCAFYSPTPAEIEDRLQKVVQDVRDHPIAVFDPSVTAFPRLATYEELNFILLSSLYSPLTYFPLLAQVLRDLENRNGSSLVQITSLTRPTADEPGAMILCMDAAGRYNLSTIEKWEQHIGLVNEESVYVGDSWSSIALVCRNMDIYPPESQQIHGVLSSNKTSFPILFVGNTVDPVTPLSFAKKMASLFPGSVALTQNSVGHGIISAASTCTAGYVRTYLVEGSLPPSNTTCEVETTPFIDASIAPVRRFRI</sequence>
<evidence type="ECO:0000313" key="6">
    <source>
        <dbReference type="EMBL" id="KAF2184655.1"/>
    </source>
</evidence>
<keyword evidence="2" id="KW-0378">Hydrolase</keyword>
<feature type="domain" description="AB hydrolase-1" evidence="4">
    <location>
        <begin position="101"/>
        <end position="263"/>
    </location>
</feature>
<dbReference type="InterPro" id="IPR000073">
    <property type="entry name" value="AB_hydrolase_1"/>
</dbReference>
<dbReference type="Pfam" id="PF00561">
    <property type="entry name" value="Abhydrolase_1"/>
    <property type="match status" value="1"/>
</dbReference>
<accession>A0A6A6E0Y3</accession>
<dbReference type="Proteomes" id="UP000800200">
    <property type="component" value="Unassembled WGS sequence"/>
</dbReference>
<proteinExistence type="inferred from homology"/>
<dbReference type="OrthoDB" id="425534at2759"/>
<evidence type="ECO:0000313" key="7">
    <source>
        <dbReference type="Proteomes" id="UP000800200"/>
    </source>
</evidence>
<name>A0A6A6E0Y3_9PEZI</name>
<dbReference type="EMBL" id="ML994637">
    <property type="protein sequence ID" value="KAF2184655.1"/>
    <property type="molecule type" value="Genomic_DNA"/>
</dbReference>
<keyword evidence="3" id="KW-0732">Signal</keyword>
<comment type="similarity">
    <text evidence="1">Belongs to the peptidase S33 family.</text>
</comment>
<dbReference type="PANTHER" id="PTHR43248:SF25">
    <property type="entry name" value="AB HYDROLASE-1 DOMAIN-CONTAINING PROTEIN-RELATED"/>
    <property type="match status" value="1"/>
</dbReference>
<dbReference type="InterPro" id="IPR029058">
    <property type="entry name" value="AB_hydrolase_fold"/>
</dbReference>
<dbReference type="InterPro" id="IPR013595">
    <property type="entry name" value="Pept_S33_TAP-like_C"/>
</dbReference>
<dbReference type="Pfam" id="PF08386">
    <property type="entry name" value="Abhydrolase_4"/>
    <property type="match status" value="1"/>
</dbReference>